<dbReference type="SUPFAM" id="SSF52058">
    <property type="entry name" value="L domain-like"/>
    <property type="match status" value="2"/>
</dbReference>
<dbReference type="InterPro" id="IPR011009">
    <property type="entry name" value="Kinase-like_dom_sf"/>
</dbReference>
<name>A0ABQ8DVI0_BRANA</name>
<dbReference type="InterPro" id="IPR013210">
    <property type="entry name" value="LRR_N_plant-typ"/>
</dbReference>
<keyword evidence="7" id="KW-0677">Repeat</keyword>
<feature type="domain" description="Leucine-rich repeat-containing N-terminal plant-type" evidence="16">
    <location>
        <begin position="698"/>
        <end position="732"/>
    </location>
</feature>
<keyword evidence="6 15" id="KW-0732">Signal</keyword>
<dbReference type="Gene3D" id="3.80.10.10">
    <property type="entry name" value="Ribonuclease Inhibitor"/>
    <property type="match status" value="3"/>
</dbReference>
<feature type="chain" id="PRO_5045592610" description="non-specific serine/threonine protein kinase" evidence="15">
    <location>
        <begin position="24"/>
        <end position="1433"/>
    </location>
</feature>
<sequence>MSSRIGAVMLLIFLFFQIFSVSALTNGFDGAALQALKAEWTKPPSSWDGDDPCGTSWVGITCISDRVVSISLGNLNVEGKLSGDIAALSELQILDLSYNTGLTGPLPPNIGETKKSLNLNQFSGTIPASIGRLSKLYWFDIADNQIEGTLPVSNGTSLPGLDMLLETKHLLFDGNQFTGKIPDTLSLVKTLTVLRLDRNKLTGNIPTSLNNLTSLQELRMEGIKLNGSIPNSFFSPAQLQTVILKKNQIDSTLDFGASFSNQLEFVNLQYNNIDVYKQPSSNTRIQVMLADNPVCQELGNRPSYCSAIQPNTSYSTIPPACLPCDQGREASPSCRCAHPITGTLYFGSPSFSGLFNSTNFEILQKAIADFFKKLSYPVDSVAIRNIRENATDHQLLIDLLVFPLGRESFNESGMSLVNFAFSNQTYKPPPRFGPYVFRANPYNQFSDRGGSSSSNMGIIIGAAVGAVVLLLLLTLAGVYALRQRKRADRATDQNNPFAKWNTSKSSTDAPQLMGAKAFTFEELKKCTENFSEANDVGGGGYGKLTEKSDVYGFGVVMLELLTGKSPIERGKYVVREVKTKMNKSRSLYDLQELMDTTIIASSSNLKGFEKYVDLALRCVEEEGVNRPSMGEVVKEIENIMQLAGLNPNVDSASSSRTYEEAIKGSGDPYGKDSIGAFMLLIFLFFQILSVSALTNGFDGSALQALKAEWTKPPSNWEGADPCGTSWVGITCSNNRVVSISLGNLNVEGKLSGDIAALSELQILDLSYNTGLTGPLPPNIGELKKLKNLILVGCSFTGQIPQSIGQLEQLIYLSLNLNQFSGTIPASIGRLSKLYWFDIADNQIEGTLPVSNGTSSPGLDMLLETKHLLFDGNQFTGKIPDTLSLVQTLTVLRLDRNKLTGNIPTSLNNLTSLQELYLANNEFTGTLPNLTSLTSLYTLDVSNNTFEPSPIPSWISSLDSLATLRMEGIKLNGSIPNSFFSPAQLQTVILKRNQIDSTLDFGTRFSNQLEFVDLQYNNIDVYKQPSSNTVIQVILADNPVCQEEGNKPNYCSEIPPNTSYSTIPPTCTPCDQGREASPSCRCAHPVIGTLYFRSPSFSGLLNSTNFEILQKSIEDFFKKLSYPVDSVAIRNIRENATDHQLLIDLLVFPLGRESFNESGMSLVNFAFSNQTYKPPHIFGPYVFRANPYNQFSDAGGSSSSNMGIIIGAAVGAVVLLLLLTLAGVYALRQRKRADRATDQNNPFAKWNTSKSSIDAPQLMGAKAFTFEELKKCTENFSEANDVGGGGYGKLTEKSDVYGFGVVMLELLTGKSPIERGKYVVREVKTKMNKSRSLYDLQELMDTTIIASSSNLKGFEKYVDLALRCVEEEGVNRPSMGEVVKEIENIMQLAGLNPNVDSASSSRTYEEAIKGSGDPYGKDSFEYSGNFPASKLEPQ</sequence>
<dbReference type="SUPFAM" id="SSF56112">
    <property type="entry name" value="Protein kinase-like (PK-like)"/>
    <property type="match status" value="2"/>
</dbReference>
<evidence type="ECO:0000256" key="9">
    <source>
        <dbReference type="ARBA" id="ARBA00022777"/>
    </source>
</evidence>
<evidence type="ECO:0000256" key="1">
    <source>
        <dbReference type="ARBA" id="ARBA00004370"/>
    </source>
</evidence>
<dbReference type="PANTHER" id="PTHR45974:SF266">
    <property type="entry name" value="LEUCINE-RICH REPEAT RECEPTOR PROTEIN KINASE HPCA1"/>
    <property type="match status" value="1"/>
</dbReference>
<comment type="caution">
    <text evidence="17">The sequence shown here is derived from an EMBL/GenBank/DDBJ whole genome shotgun (WGS) entry which is preliminary data.</text>
</comment>
<organism evidence="17 18">
    <name type="scientific">Brassica napus</name>
    <name type="common">Rape</name>
    <dbReference type="NCBI Taxonomy" id="3708"/>
    <lineage>
        <taxon>Eukaryota</taxon>
        <taxon>Viridiplantae</taxon>
        <taxon>Streptophyta</taxon>
        <taxon>Embryophyta</taxon>
        <taxon>Tracheophyta</taxon>
        <taxon>Spermatophyta</taxon>
        <taxon>Magnoliopsida</taxon>
        <taxon>eudicotyledons</taxon>
        <taxon>Gunneridae</taxon>
        <taxon>Pentapetalae</taxon>
        <taxon>rosids</taxon>
        <taxon>malvids</taxon>
        <taxon>Brassicales</taxon>
        <taxon>Brassicaceae</taxon>
        <taxon>Brassiceae</taxon>
        <taxon>Brassica</taxon>
    </lineage>
</organism>
<keyword evidence="14" id="KW-1133">Transmembrane helix</keyword>
<dbReference type="Pfam" id="PF00560">
    <property type="entry name" value="LRR_1"/>
    <property type="match status" value="3"/>
</dbReference>
<evidence type="ECO:0000256" key="2">
    <source>
        <dbReference type="ARBA" id="ARBA00012513"/>
    </source>
</evidence>
<feature type="transmembrane region" description="Helical" evidence="14">
    <location>
        <begin position="673"/>
        <end position="693"/>
    </location>
</feature>
<feature type="domain" description="Leucine-rich repeat-containing N-terminal plant-type" evidence="16">
    <location>
        <begin position="29"/>
        <end position="62"/>
    </location>
</feature>
<reference evidence="17 18" key="1">
    <citation type="submission" date="2021-05" db="EMBL/GenBank/DDBJ databases">
        <title>Genome Assembly of Synthetic Allotetraploid Brassica napus Reveals Homoeologous Exchanges between Subgenomes.</title>
        <authorList>
            <person name="Davis J.T."/>
        </authorList>
    </citation>
    <scope>NUCLEOTIDE SEQUENCE [LARGE SCALE GENOMIC DNA]</scope>
    <source>
        <strain evidence="18">cv. Da-Ae</strain>
        <tissue evidence="17">Seedling</tissue>
    </source>
</reference>
<keyword evidence="9" id="KW-0418">Kinase</keyword>
<evidence type="ECO:0000256" key="4">
    <source>
        <dbReference type="ARBA" id="ARBA00022614"/>
    </source>
</evidence>
<keyword evidence="10" id="KW-0067">ATP-binding</keyword>
<keyword evidence="8" id="KW-0547">Nucleotide-binding</keyword>
<feature type="region of interest" description="Disordered" evidence="13">
    <location>
        <begin position="1395"/>
        <end position="1433"/>
    </location>
</feature>
<evidence type="ECO:0000259" key="16">
    <source>
        <dbReference type="Pfam" id="PF08263"/>
    </source>
</evidence>
<accession>A0ABQ8DVI0</accession>
<evidence type="ECO:0000256" key="15">
    <source>
        <dbReference type="SAM" id="SignalP"/>
    </source>
</evidence>
<evidence type="ECO:0000256" key="10">
    <source>
        <dbReference type="ARBA" id="ARBA00022840"/>
    </source>
</evidence>
<dbReference type="PROSITE" id="PS51450">
    <property type="entry name" value="LRR"/>
    <property type="match status" value="1"/>
</dbReference>
<dbReference type="PANTHER" id="PTHR45974">
    <property type="entry name" value="RECEPTOR-LIKE PROTEIN 55"/>
    <property type="match status" value="1"/>
</dbReference>
<keyword evidence="3" id="KW-0723">Serine/threonine-protein kinase</keyword>
<dbReference type="Pfam" id="PF08263">
    <property type="entry name" value="LRRNT_2"/>
    <property type="match status" value="2"/>
</dbReference>
<feature type="transmembrane region" description="Helical" evidence="14">
    <location>
        <begin position="456"/>
        <end position="481"/>
    </location>
</feature>
<comment type="subcellular location">
    <subcellularLocation>
        <location evidence="1">Membrane</location>
    </subcellularLocation>
</comment>
<dbReference type="EC" id="2.7.11.1" evidence="2"/>
<keyword evidence="14" id="KW-0812">Transmembrane</keyword>
<evidence type="ECO:0000256" key="14">
    <source>
        <dbReference type="SAM" id="Phobius"/>
    </source>
</evidence>
<dbReference type="Proteomes" id="UP000824890">
    <property type="component" value="Unassembled WGS sequence"/>
</dbReference>
<protein>
    <recommendedName>
        <fullName evidence="2">non-specific serine/threonine protein kinase</fullName>
        <ecNumber evidence="2">2.7.11.1</ecNumber>
    </recommendedName>
</protein>
<evidence type="ECO:0000256" key="11">
    <source>
        <dbReference type="ARBA" id="ARBA00023136"/>
    </source>
</evidence>
<evidence type="ECO:0000256" key="13">
    <source>
        <dbReference type="SAM" id="MobiDB-lite"/>
    </source>
</evidence>
<evidence type="ECO:0000256" key="7">
    <source>
        <dbReference type="ARBA" id="ARBA00022737"/>
    </source>
</evidence>
<evidence type="ECO:0000256" key="5">
    <source>
        <dbReference type="ARBA" id="ARBA00022679"/>
    </source>
</evidence>
<feature type="transmembrane region" description="Helical" evidence="14">
    <location>
        <begin position="1201"/>
        <end position="1226"/>
    </location>
</feature>
<evidence type="ECO:0000256" key="3">
    <source>
        <dbReference type="ARBA" id="ARBA00022527"/>
    </source>
</evidence>
<feature type="signal peptide" evidence="15">
    <location>
        <begin position="1"/>
        <end position="23"/>
    </location>
</feature>
<keyword evidence="18" id="KW-1185">Reference proteome</keyword>
<keyword evidence="12" id="KW-0325">Glycoprotein</keyword>
<proteinExistence type="predicted"/>
<dbReference type="InterPro" id="IPR001611">
    <property type="entry name" value="Leu-rich_rpt"/>
</dbReference>
<gene>
    <name evidence="17" type="ORF">HID58_010441</name>
</gene>
<evidence type="ECO:0000256" key="12">
    <source>
        <dbReference type="ARBA" id="ARBA00023180"/>
    </source>
</evidence>
<keyword evidence="4" id="KW-0433">Leucine-rich repeat</keyword>
<dbReference type="InterPro" id="IPR032675">
    <property type="entry name" value="LRR_dom_sf"/>
</dbReference>
<keyword evidence="11 14" id="KW-0472">Membrane</keyword>
<dbReference type="Gene3D" id="1.10.510.10">
    <property type="entry name" value="Transferase(Phosphotransferase) domain 1"/>
    <property type="match status" value="2"/>
</dbReference>
<keyword evidence="5" id="KW-0808">Transferase</keyword>
<evidence type="ECO:0000313" key="17">
    <source>
        <dbReference type="EMBL" id="KAH0933324.1"/>
    </source>
</evidence>
<evidence type="ECO:0000313" key="18">
    <source>
        <dbReference type="Proteomes" id="UP000824890"/>
    </source>
</evidence>
<dbReference type="EMBL" id="JAGKQM010000003">
    <property type="protein sequence ID" value="KAH0933324.1"/>
    <property type="molecule type" value="Genomic_DNA"/>
</dbReference>
<evidence type="ECO:0000256" key="8">
    <source>
        <dbReference type="ARBA" id="ARBA00022741"/>
    </source>
</evidence>
<evidence type="ECO:0000256" key="6">
    <source>
        <dbReference type="ARBA" id="ARBA00022729"/>
    </source>
</evidence>